<dbReference type="EMBL" id="JAVRHK010000001">
    <property type="protein sequence ID" value="MDT0675260.1"/>
    <property type="molecule type" value="Genomic_DNA"/>
</dbReference>
<keyword evidence="2" id="KW-1185">Reference proteome</keyword>
<organism evidence="1 2">
    <name type="scientific">Autumnicola musiva</name>
    <dbReference type="NCBI Taxonomy" id="3075589"/>
    <lineage>
        <taxon>Bacteria</taxon>
        <taxon>Pseudomonadati</taxon>
        <taxon>Bacteroidota</taxon>
        <taxon>Flavobacteriia</taxon>
        <taxon>Flavobacteriales</taxon>
        <taxon>Flavobacteriaceae</taxon>
        <taxon>Autumnicola</taxon>
    </lineage>
</organism>
<reference evidence="1 2" key="1">
    <citation type="submission" date="2023-09" db="EMBL/GenBank/DDBJ databases">
        <authorList>
            <person name="Rey-Velasco X."/>
        </authorList>
    </citation>
    <scope>NUCLEOTIDE SEQUENCE [LARGE SCALE GENOMIC DNA]</scope>
    <source>
        <strain evidence="1 2">F117</strain>
    </source>
</reference>
<sequence length="284" mass="31699">MKNIKIAILAILAVGFHSCQTDDEDLPEVQLKASELNFAVMQEPGSDNQIILQNHTADVIPYWHFEDSEGNDLGHSNQDTTSMTFPFAGNYSVYYTAYTRGGAVEAEPVQVSVSKNDEEYFSEEEWNMLTNGVEGKTWVLDMANPVGWAGVDYPEAGDNWTWFPDYAGNEWVMANKNWGQMTFNLDGGYNVSVTQTALNSSEETTETGSFSYNVEDHNITFNGGVEPLYGGDYYGDVSNWTSVNVIELSENSLRLGVLRDQDRDGEGLAQIVFHYRPAEEGEVE</sequence>
<name>A0ABU3D1P3_9FLAO</name>
<dbReference type="RefSeq" id="WP_311501711.1">
    <property type="nucleotide sequence ID" value="NZ_JAVRHK010000001.1"/>
</dbReference>
<proteinExistence type="predicted"/>
<accession>A0ABU3D1P3</accession>
<evidence type="ECO:0000313" key="1">
    <source>
        <dbReference type="EMBL" id="MDT0675260.1"/>
    </source>
</evidence>
<protein>
    <recommendedName>
        <fullName evidence="3">PKD domain-containing protein</fullName>
    </recommendedName>
</protein>
<dbReference type="Proteomes" id="UP001262582">
    <property type="component" value="Unassembled WGS sequence"/>
</dbReference>
<evidence type="ECO:0008006" key="3">
    <source>
        <dbReference type="Google" id="ProtNLM"/>
    </source>
</evidence>
<comment type="caution">
    <text evidence="1">The sequence shown here is derived from an EMBL/GenBank/DDBJ whole genome shotgun (WGS) entry which is preliminary data.</text>
</comment>
<evidence type="ECO:0000313" key="2">
    <source>
        <dbReference type="Proteomes" id="UP001262582"/>
    </source>
</evidence>
<gene>
    <name evidence="1" type="ORF">RM539_01520</name>
</gene>